<proteinExistence type="predicted"/>
<dbReference type="SUPFAM" id="SSF56672">
    <property type="entry name" value="DNA/RNA polymerases"/>
    <property type="match status" value="1"/>
</dbReference>
<dbReference type="PANTHER" id="PTHR37984:SF8">
    <property type="entry name" value="CCHC-TYPE DOMAIN-CONTAINING PROTEIN"/>
    <property type="match status" value="1"/>
</dbReference>
<dbReference type="SUPFAM" id="SSF50630">
    <property type="entry name" value="Acid proteases"/>
    <property type="match status" value="1"/>
</dbReference>
<evidence type="ECO:0000313" key="1">
    <source>
        <dbReference type="EMBL" id="KAK9712796.1"/>
    </source>
</evidence>
<dbReference type="PANTHER" id="PTHR37984">
    <property type="entry name" value="PROTEIN CBG26694"/>
    <property type="match status" value="1"/>
</dbReference>
<comment type="caution">
    <text evidence="1">The sequence shown here is derived from an EMBL/GenBank/DDBJ whole genome shotgun (WGS) entry which is preliminary data.</text>
</comment>
<protein>
    <submittedName>
        <fullName evidence="1">Uncharacterized protein</fullName>
    </submittedName>
</protein>
<dbReference type="InterPro" id="IPR050951">
    <property type="entry name" value="Retrovirus_Pol_polyprotein"/>
</dbReference>
<dbReference type="Gene3D" id="3.30.70.270">
    <property type="match status" value="1"/>
</dbReference>
<dbReference type="InterPro" id="IPR043128">
    <property type="entry name" value="Rev_trsase/Diguanyl_cyclase"/>
</dbReference>
<dbReference type="EMBL" id="JASPKY010000257">
    <property type="protein sequence ID" value="KAK9712796.1"/>
    <property type="molecule type" value="Genomic_DNA"/>
</dbReference>
<dbReference type="InterPro" id="IPR021109">
    <property type="entry name" value="Peptidase_aspartic_dom_sf"/>
</dbReference>
<keyword evidence="2" id="KW-1185">Reference proteome</keyword>
<dbReference type="Gene3D" id="3.10.10.10">
    <property type="entry name" value="HIV Type 1 Reverse Transcriptase, subunit A, domain 1"/>
    <property type="match status" value="1"/>
</dbReference>
<name>A0AAW1K4T8_POPJA</name>
<organism evidence="1 2">
    <name type="scientific">Popillia japonica</name>
    <name type="common">Japanese beetle</name>
    <dbReference type="NCBI Taxonomy" id="7064"/>
    <lineage>
        <taxon>Eukaryota</taxon>
        <taxon>Metazoa</taxon>
        <taxon>Ecdysozoa</taxon>
        <taxon>Arthropoda</taxon>
        <taxon>Hexapoda</taxon>
        <taxon>Insecta</taxon>
        <taxon>Pterygota</taxon>
        <taxon>Neoptera</taxon>
        <taxon>Endopterygota</taxon>
        <taxon>Coleoptera</taxon>
        <taxon>Polyphaga</taxon>
        <taxon>Scarabaeiformia</taxon>
        <taxon>Scarabaeidae</taxon>
        <taxon>Rutelinae</taxon>
        <taxon>Popillia</taxon>
    </lineage>
</organism>
<evidence type="ECO:0000313" key="2">
    <source>
        <dbReference type="Proteomes" id="UP001458880"/>
    </source>
</evidence>
<sequence>MCRYKKTNLIEECEEEEEGAETDLFVGVIETNRKQVNSVKEWVQKIKIKGSEVECKVDTGAEVNILNMKTVKRLNAKVRTSKTCDVSLVLDSYKFLFEGIGELSVPYEIKLKKKYRKIPISIVEGVKKELDMMESQKIIRKVTEPTEWCSSLVTVKKPEGLRLCLDPRNLNKAIVREWYQLPTFEELASKMAGAKVFSISDGNKGFYQIKLAAQSQLLSTFNAGSFGTYCYQVRLLQ</sequence>
<dbReference type="InterPro" id="IPR043502">
    <property type="entry name" value="DNA/RNA_pol_sf"/>
</dbReference>
<accession>A0AAW1K4T8</accession>
<dbReference type="AlphaFoldDB" id="A0AAW1K4T8"/>
<dbReference type="Proteomes" id="UP001458880">
    <property type="component" value="Unassembled WGS sequence"/>
</dbReference>
<dbReference type="GO" id="GO:0071897">
    <property type="term" value="P:DNA biosynthetic process"/>
    <property type="evidence" value="ECO:0007669"/>
    <property type="project" value="UniProtKB-ARBA"/>
</dbReference>
<gene>
    <name evidence="1" type="ORF">QE152_g24698</name>
</gene>
<reference evidence="1 2" key="1">
    <citation type="journal article" date="2024" name="BMC Genomics">
        <title>De novo assembly and annotation of Popillia japonica's genome with initial clues to its potential as an invasive pest.</title>
        <authorList>
            <person name="Cucini C."/>
            <person name="Boschi S."/>
            <person name="Funari R."/>
            <person name="Cardaioli E."/>
            <person name="Iannotti N."/>
            <person name="Marturano G."/>
            <person name="Paoli F."/>
            <person name="Bruttini M."/>
            <person name="Carapelli A."/>
            <person name="Frati F."/>
            <person name="Nardi F."/>
        </authorList>
    </citation>
    <scope>NUCLEOTIDE SEQUENCE [LARGE SCALE GENOMIC DNA]</scope>
    <source>
        <strain evidence="1">DMR45628</strain>
    </source>
</reference>